<sequence>MPILPPELHQAMMEFGDLDPSDAVDAIVLFVTLARQICFLRWWEFEDFVLATYDCLLYGLLDGEWDMFFDWSVAVLVAFVAWVVVLIVMPGPVALMAVVGLAWEMERLHQVWLVFEDELEEDFFEEFEEEEFEGEEPKGEEFDEEVDTEEFE</sequence>
<feature type="transmembrane region" description="Helical" evidence="2">
    <location>
        <begin position="71"/>
        <end position="103"/>
    </location>
</feature>
<dbReference type="Proteomes" id="UP000054266">
    <property type="component" value="Unassembled WGS sequence"/>
</dbReference>
<keyword evidence="2" id="KW-0812">Transmembrane</keyword>
<accession>A0A0D2CEF6</accession>
<dbReference type="HOGENOM" id="CLU_1722136_0_0_1"/>
<reference evidence="3 4" key="1">
    <citation type="submission" date="2015-01" db="EMBL/GenBank/DDBJ databases">
        <title>The Genome Sequence of Capronia semiimmersa CBS27337.</title>
        <authorList>
            <consortium name="The Broad Institute Genomics Platform"/>
            <person name="Cuomo C."/>
            <person name="de Hoog S."/>
            <person name="Gorbushina A."/>
            <person name="Stielow B."/>
            <person name="Teixiera M."/>
            <person name="Abouelleil A."/>
            <person name="Chapman S.B."/>
            <person name="Priest M."/>
            <person name="Young S.K."/>
            <person name="Wortman J."/>
            <person name="Nusbaum C."/>
            <person name="Birren B."/>
        </authorList>
    </citation>
    <scope>NUCLEOTIDE SEQUENCE [LARGE SCALE GENOMIC DNA]</scope>
    <source>
        <strain evidence="3 4">CBS 27337</strain>
    </source>
</reference>
<name>A0A0D2CEF6_9EURO</name>
<keyword evidence="2" id="KW-1133">Transmembrane helix</keyword>
<dbReference type="AlphaFoldDB" id="A0A0D2CEF6"/>
<evidence type="ECO:0000256" key="1">
    <source>
        <dbReference type="SAM" id="MobiDB-lite"/>
    </source>
</evidence>
<evidence type="ECO:0000256" key="2">
    <source>
        <dbReference type="SAM" id="Phobius"/>
    </source>
</evidence>
<dbReference type="EMBL" id="KN846962">
    <property type="protein sequence ID" value="KIW63466.1"/>
    <property type="molecule type" value="Genomic_DNA"/>
</dbReference>
<organism evidence="3 4">
    <name type="scientific">Phialophora macrospora</name>
    <dbReference type="NCBI Taxonomy" id="1851006"/>
    <lineage>
        <taxon>Eukaryota</taxon>
        <taxon>Fungi</taxon>
        <taxon>Dikarya</taxon>
        <taxon>Ascomycota</taxon>
        <taxon>Pezizomycotina</taxon>
        <taxon>Eurotiomycetes</taxon>
        <taxon>Chaetothyriomycetidae</taxon>
        <taxon>Chaetothyriales</taxon>
        <taxon>Herpotrichiellaceae</taxon>
        <taxon>Phialophora</taxon>
    </lineage>
</organism>
<protein>
    <submittedName>
        <fullName evidence="3">Uncharacterized protein</fullName>
    </submittedName>
</protein>
<evidence type="ECO:0000313" key="3">
    <source>
        <dbReference type="EMBL" id="KIW63466.1"/>
    </source>
</evidence>
<evidence type="ECO:0000313" key="4">
    <source>
        <dbReference type="Proteomes" id="UP000054266"/>
    </source>
</evidence>
<feature type="compositionally biased region" description="Acidic residues" evidence="1">
    <location>
        <begin position="141"/>
        <end position="152"/>
    </location>
</feature>
<keyword evidence="4" id="KW-1185">Reference proteome</keyword>
<gene>
    <name evidence="3" type="ORF">PV04_10302</name>
</gene>
<proteinExistence type="predicted"/>
<keyword evidence="2" id="KW-0472">Membrane</keyword>
<feature type="region of interest" description="Disordered" evidence="1">
    <location>
        <begin position="128"/>
        <end position="152"/>
    </location>
</feature>